<evidence type="ECO:0000256" key="1">
    <source>
        <dbReference type="SAM" id="MobiDB-lite"/>
    </source>
</evidence>
<evidence type="ECO:0000313" key="3">
    <source>
        <dbReference type="Proteomes" id="UP001474181"/>
    </source>
</evidence>
<feature type="compositionally biased region" description="Low complexity" evidence="1">
    <location>
        <begin position="49"/>
        <end position="61"/>
    </location>
</feature>
<feature type="region of interest" description="Disordered" evidence="1">
    <location>
        <begin position="49"/>
        <end position="70"/>
    </location>
</feature>
<gene>
    <name evidence="2" type="ORF">ABT404_07735</name>
</gene>
<comment type="caution">
    <text evidence="2">The sequence shown here is derived from an EMBL/GenBank/DDBJ whole genome shotgun (WGS) entry which is preliminary data.</text>
</comment>
<reference evidence="2 3" key="1">
    <citation type="submission" date="2024-06" db="EMBL/GenBank/DDBJ databases">
        <title>The Natural Products Discovery Center: Release of the First 8490 Sequenced Strains for Exploring Actinobacteria Biosynthetic Diversity.</title>
        <authorList>
            <person name="Kalkreuter E."/>
            <person name="Kautsar S.A."/>
            <person name="Yang D."/>
            <person name="Bader C.D."/>
            <person name="Teijaro C.N."/>
            <person name="Fluegel L."/>
            <person name="Davis C.M."/>
            <person name="Simpson J.R."/>
            <person name="Lauterbach L."/>
            <person name="Steele A.D."/>
            <person name="Gui C."/>
            <person name="Meng S."/>
            <person name="Li G."/>
            <person name="Viehrig K."/>
            <person name="Ye F."/>
            <person name="Su P."/>
            <person name="Kiefer A.F."/>
            <person name="Nichols A."/>
            <person name="Cepeda A.J."/>
            <person name="Yan W."/>
            <person name="Fan B."/>
            <person name="Jiang Y."/>
            <person name="Adhikari A."/>
            <person name="Zheng C.-J."/>
            <person name="Schuster L."/>
            <person name="Cowan T.M."/>
            <person name="Smanski M.J."/>
            <person name="Chevrette M.G."/>
            <person name="De Carvalho L.P.S."/>
            <person name="Shen B."/>
        </authorList>
    </citation>
    <scope>NUCLEOTIDE SEQUENCE [LARGE SCALE GENOMIC DNA]</scope>
    <source>
        <strain evidence="2 3">NPDC000234</strain>
    </source>
</reference>
<evidence type="ECO:0000313" key="2">
    <source>
        <dbReference type="EMBL" id="MER7179361.1"/>
    </source>
</evidence>
<keyword evidence="3" id="KW-1185">Reference proteome</keyword>
<accession>A0ABV1WRB5</accession>
<organism evidence="2 3">
    <name type="scientific">Streptomyces hyaluromycini</name>
    <dbReference type="NCBI Taxonomy" id="1377993"/>
    <lineage>
        <taxon>Bacteria</taxon>
        <taxon>Bacillati</taxon>
        <taxon>Actinomycetota</taxon>
        <taxon>Actinomycetes</taxon>
        <taxon>Kitasatosporales</taxon>
        <taxon>Streptomycetaceae</taxon>
        <taxon>Streptomyces</taxon>
    </lineage>
</organism>
<dbReference type="Proteomes" id="UP001474181">
    <property type="component" value="Unassembled WGS sequence"/>
</dbReference>
<protein>
    <submittedName>
        <fullName evidence="2">DUF4291 family protein</fullName>
    </submittedName>
</protein>
<dbReference type="InterPro" id="IPR025633">
    <property type="entry name" value="DUF4291"/>
</dbReference>
<dbReference type="EMBL" id="JBEPEK010000038">
    <property type="protein sequence ID" value="MER7179361.1"/>
    <property type="molecule type" value="Genomic_DNA"/>
</dbReference>
<sequence length="70" mass="7440">MTWIKPSCDWMMYRRGWAPGRGRRRLRVARETGRPATGVVACARAGAAGSRAGPALQRAAAPLPPIGPLG</sequence>
<name>A0ABV1WRB5_9ACTN</name>
<dbReference type="Pfam" id="PF14124">
    <property type="entry name" value="DUF4291"/>
    <property type="match status" value="1"/>
</dbReference>
<proteinExistence type="predicted"/>